<gene>
    <name evidence="1" type="ORF">LCGC14_3150520</name>
</gene>
<accession>A0A0F8WIB1</accession>
<dbReference type="InterPro" id="IPR029063">
    <property type="entry name" value="SAM-dependent_MTases_sf"/>
</dbReference>
<name>A0A0F8WIB1_9ZZZZ</name>
<dbReference type="Gene3D" id="3.40.50.150">
    <property type="entry name" value="Vaccinia Virus protein VP39"/>
    <property type="match status" value="1"/>
</dbReference>
<dbReference type="AlphaFoldDB" id="A0A0F8WIB1"/>
<comment type="caution">
    <text evidence="1">The sequence shown here is derived from an EMBL/GenBank/DDBJ whole genome shotgun (WGS) entry which is preliminary data.</text>
</comment>
<organism evidence="1">
    <name type="scientific">marine sediment metagenome</name>
    <dbReference type="NCBI Taxonomy" id="412755"/>
    <lineage>
        <taxon>unclassified sequences</taxon>
        <taxon>metagenomes</taxon>
        <taxon>ecological metagenomes</taxon>
    </lineage>
</organism>
<evidence type="ECO:0008006" key="2">
    <source>
        <dbReference type="Google" id="ProtNLM"/>
    </source>
</evidence>
<proteinExistence type="predicted"/>
<dbReference type="Pfam" id="PF13489">
    <property type="entry name" value="Methyltransf_23"/>
    <property type="match status" value="1"/>
</dbReference>
<evidence type="ECO:0000313" key="1">
    <source>
        <dbReference type="EMBL" id="KKK47900.1"/>
    </source>
</evidence>
<dbReference type="EMBL" id="LAZR01069338">
    <property type="protein sequence ID" value="KKK47900.1"/>
    <property type="molecule type" value="Genomic_DNA"/>
</dbReference>
<reference evidence="1" key="1">
    <citation type="journal article" date="2015" name="Nature">
        <title>Complex archaea that bridge the gap between prokaryotes and eukaryotes.</title>
        <authorList>
            <person name="Spang A."/>
            <person name="Saw J.H."/>
            <person name="Jorgensen S.L."/>
            <person name="Zaremba-Niedzwiedzka K."/>
            <person name="Martijn J."/>
            <person name="Lind A.E."/>
            <person name="van Eijk R."/>
            <person name="Schleper C."/>
            <person name="Guy L."/>
            <person name="Ettema T.J."/>
        </authorList>
    </citation>
    <scope>NUCLEOTIDE SEQUENCE</scope>
</reference>
<sequence>MKKRMKVLMSLKNQKRNIRKDKMKRILDMGCGMKPIKEATHILDYNPNLKKFAVPGVKFIHHDLNKTPYPFPDCYFDYIHIWGVIEHLTISEEKLFKELWRITNLNGFIKVMVPNSLFIYHRIIYLLGWVPCDFVLPHRKHYNFRQFATFIRNAGFKIFELQNLWIFNPFRNFTNKHIVVLFEKIDYTYEGGGN</sequence>
<dbReference type="SUPFAM" id="SSF53335">
    <property type="entry name" value="S-adenosyl-L-methionine-dependent methyltransferases"/>
    <property type="match status" value="1"/>
</dbReference>
<protein>
    <recommendedName>
        <fullName evidence="2">Methyltransferase type 11 domain-containing protein</fullName>
    </recommendedName>
</protein>